<evidence type="ECO:0000256" key="3">
    <source>
        <dbReference type="SAM" id="Phobius"/>
    </source>
</evidence>
<dbReference type="RefSeq" id="WP_136935916.1">
    <property type="nucleotide sequence ID" value="NZ_SSMQ01000106.1"/>
</dbReference>
<comment type="caution">
    <text evidence="4">The sequence shown here is derived from an EMBL/GenBank/DDBJ whole genome shotgun (WGS) entry which is preliminary data.</text>
</comment>
<name>A0A4V5PM23_9BACT</name>
<evidence type="ECO:0000313" key="4">
    <source>
        <dbReference type="EMBL" id="TKC94652.1"/>
    </source>
</evidence>
<organism evidence="4 5">
    <name type="scientific">Polyangium fumosum</name>
    <dbReference type="NCBI Taxonomy" id="889272"/>
    <lineage>
        <taxon>Bacteria</taxon>
        <taxon>Pseudomonadati</taxon>
        <taxon>Myxococcota</taxon>
        <taxon>Polyangia</taxon>
        <taxon>Polyangiales</taxon>
        <taxon>Polyangiaceae</taxon>
        <taxon>Polyangium</taxon>
    </lineage>
</organism>
<dbReference type="EMBL" id="SSMQ01000106">
    <property type="protein sequence ID" value="TKC94652.1"/>
    <property type="molecule type" value="Genomic_DNA"/>
</dbReference>
<evidence type="ECO:0000256" key="2">
    <source>
        <dbReference type="SAM" id="MobiDB-lite"/>
    </source>
</evidence>
<feature type="coiled-coil region" evidence="1">
    <location>
        <begin position="142"/>
        <end position="169"/>
    </location>
</feature>
<protein>
    <submittedName>
        <fullName evidence="4">Formin</fullName>
    </submittedName>
</protein>
<feature type="compositionally biased region" description="Basic and acidic residues" evidence="2">
    <location>
        <begin position="1"/>
        <end position="16"/>
    </location>
</feature>
<dbReference type="Proteomes" id="UP000309215">
    <property type="component" value="Unassembled WGS sequence"/>
</dbReference>
<feature type="compositionally biased region" description="Pro residues" evidence="2">
    <location>
        <begin position="50"/>
        <end position="64"/>
    </location>
</feature>
<keyword evidence="3" id="KW-0472">Membrane</keyword>
<accession>A0A4V5PM23</accession>
<proteinExistence type="predicted"/>
<keyword evidence="1" id="KW-0175">Coiled coil</keyword>
<keyword evidence="5" id="KW-1185">Reference proteome</keyword>
<evidence type="ECO:0000313" key="5">
    <source>
        <dbReference type="Proteomes" id="UP000309215"/>
    </source>
</evidence>
<keyword evidence="3" id="KW-0812">Transmembrane</keyword>
<dbReference type="OrthoDB" id="5492826at2"/>
<gene>
    <name evidence="4" type="ORF">E8A74_48010</name>
</gene>
<feature type="compositionally biased region" description="Low complexity" evidence="2">
    <location>
        <begin position="65"/>
        <end position="75"/>
    </location>
</feature>
<keyword evidence="3" id="KW-1133">Transmembrane helix</keyword>
<dbReference type="AlphaFoldDB" id="A0A4V5PM23"/>
<feature type="region of interest" description="Disordered" evidence="2">
    <location>
        <begin position="1"/>
        <end position="85"/>
    </location>
</feature>
<sequence>MAAEDKSKKPKIDLKARLGKTNIGTQAVPLPVPGQSQPPPSGSGGKSPNIAPPPGISPGIPVPPFAQAAKPAAAAEPPPKPTAVQQTIKVEVGEEIIKEREKAKKRVIMAAVGTALLGIAIGYPVGGAAARNERGKAVVANAKALMTDVKAANEKMKELETLLGEAAEKLGKKEYPAELAGQLGGINIPFDATKVDGPSISGLNPNALRQLLNFTKGCEELNKKKDSFKNLLEFAKAPVEKAWKEEKEPVMNFSVLFRSDQKGVIAELVPVKEPYDFGKDWPANYAILKPERTQQGMKSVEKKLNRYTKGDLPGSGDPVLIPVDPMTTSVFTSQEVVRNLRKAFVDLRLELKGDDSNPAAPVTGLIEVGDNLMTSIQKVTQGG</sequence>
<reference evidence="4 5" key="1">
    <citation type="submission" date="2019-04" db="EMBL/GenBank/DDBJ databases">
        <authorList>
            <person name="Li Y."/>
            <person name="Wang J."/>
        </authorList>
    </citation>
    <scope>NUCLEOTIDE SEQUENCE [LARGE SCALE GENOMIC DNA]</scope>
    <source>
        <strain evidence="4 5">DSM 14668</strain>
    </source>
</reference>
<feature type="transmembrane region" description="Helical" evidence="3">
    <location>
        <begin position="107"/>
        <end position="126"/>
    </location>
</feature>
<evidence type="ECO:0000256" key="1">
    <source>
        <dbReference type="SAM" id="Coils"/>
    </source>
</evidence>
<feature type="compositionally biased region" description="Pro residues" evidence="2">
    <location>
        <begin position="30"/>
        <end position="41"/>
    </location>
</feature>